<feature type="compositionally biased region" description="Polar residues" evidence="3">
    <location>
        <begin position="248"/>
        <end position="264"/>
    </location>
</feature>
<dbReference type="AlphaFoldDB" id="A0A0B0NUX5"/>
<dbReference type="EMBL" id="KN406204">
    <property type="protein sequence ID" value="KHG16442.1"/>
    <property type="molecule type" value="Genomic_DNA"/>
</dbReference>
<evidence type="ECO:0000256" key="2">
    <source>
        <dbReference type="ARBA" id="ARBA00009431"/>
    </source>
</evidence>
<sequence length="706" mass="76934">MDFSTTSVTFKGSVSVILKAALWRDDLNIETNCNITESNPSKDPLILWLTGCPASTYSMITIQVANIIFQDLPAGIGFSYSTRLQGFEAGDKLFANDGYNFVRKWLRSHPKFITNSLYIAGDPYAGKIVPIIAQAISDGIKDEYVPAINLKGYLVGNPATGSKYDDNSKIPFYNLSQKELYRRIRRSEHECAKDLEVISKRVLAKHEELASATSSQVGKPKPEPAKELVNVDGPLLNTGDRSKRSDGRSTSSNGASSQPFNQLSLPVAPETNGSTLPAAVNPKMDLLSGDDYSPKADNTLAIVPLGEPQQTTPASQQNALVLIDMFSDSNSTSGSPKIQSSGLAGQTDPLTPQIQQQQQNFHANGTVSNMGSPRYEQSYVQGMGHAWNGQMAQQQQNFHANGTVPNMGSPRYEHSYAQGTGPAWNGQMVQQQQNFHVNGTVSNMGSPRYEQTYAQGTGPAWNGQLVQQHHQNNFYGNGSVSNMGSPRYEQSCAQGTGPAWNGQLVRQQQAHLPVYGAQSSGSLPPPPWEAQAADSSPVAGAQYPHQSVVTQVVVTHTLPQRPQHMGSDHVVGMYIQPITNGNLSAINNQVVPKNQFSGFFPQPIQGAQHTGMHPQQMPANQMASMHPQQMYGNQMGAYGYGELQHIDQKMDGLSIRDDNSLRNSYYQVPTSSYVPPGKASKAEDKLFGDLLDMARIKSINTTPRAW</sequence>
<dbReference type="PRINTS" id="PR00724">
    <property type="entry name" value="CRBOXYPTASEC"/>
</dbReference>
<dbReference type="PANTHER" id="PTHR45898">
    <property type="entry name" value="TOM1-LIKE PROTEIN"/>
    <property type="match status" value="1"/>
</dbReference>
<keyword evidence="4" id="KW-0645">Protease</keyword>
<dbReference type="InterPro" id="IPR001563">
    <property type="entry name" value="Peptidase_S10"/>
</dbReference>
<name>A0A0B0NUX5_GOSAR</name>
<evidence type="ECO:0000313" key="5">
    <source>
        <dbReference type="Proteomes" id="UP000032142"/>
    </source>
</evidence>
<dbReference type="InterPro" id="IPR044836">
    <property type="entry name" value="TOL_plant"/>
</dbReference>
<dbReference type="Gene3D" id="3.40.50.1820">
    <property type="entry name" value="alpha/beta hydrolase"/>
    <property type="match status" value="1"/>
</dbReference>
<accession>A0A0B0NUX5</accession>
<dbReference type="GO" id="GO:0035091">
    <property type="term" value="F:phosphatidylinositol binding"/>
    <property type="evidence" value="ECO:0007669"/>
    <property type="project" value="InterPro"/>
</dbReference>
<dbReference type="Pfam" id="PF00450">
    <property type="entry name" value="Peptidase_S10"/>
    <property type="match status" value="1"/>
</dbReference>
<dbReference type="GO" id="GO:0004185">
    <property type="term" value="F:serine-type carboxypeptidase activity"/>
    <property type="evidence" value="ECO:0007669"/>
    <property type="project" value="InterPro"/>
</dbReference>
<proteinExistence type="inferred from homology"/>
<dbReference type="InterPro" id="IPR029058">
    <property type="entry name" value="AB_hydrolase_fold"/>
</dbReference>
<evidence type="ECO:0000256" key="1">
    <source>
        <dbReference type="ARBA" id="ARBA00007708"/>
    </source>
</evidence>
<dbReference type="PANTHER" id="PTHR45898:SF4">
    <property type="entry name" value="TARGET OF MYB PROTEIN 1"/>
    <property type="match status" value="1"/>
</dbReference>
<keyword evidence="4" id="KW-0378">Hydrolase</keyword>
<reference evidence="5" key="1">
    <citation type="submission" date="2014-09" db="EMBL/GenBank/DDBJ databases">
        <authorList>
            <person name="Mudge J."/>
            <person name="Ramaraj T."/>
            <person name="Lindquist I.E."/>
            <person name="Bharti A.K."/>
            <person name="Sundararajan A."/>
            <person name="Cameron C.T."/>
            <person name="Woodward J.E."/>
            <person name="May G.D."/>
            <person name="Brubaker C."/>
            <person name="Broadhvest J."/>
            <person name="Wilkins T.A."/>
        </authorList>
    </citation>
    <scope>NUCLEOTIDE SEQUENCE</scope>
    <source>
        <strain evidence="5">cv. AKA8401</strain>
    </source>
</reference>
<dbReference type="SUPFAM" id="SSF53474">
    <property type="entry name" value="alpha/beta-Hydrolases"/>
    <property type="match status" value="1"/>
</dbReference>
<protein>
    <submittedName>
        <fullName evidence="4">Serine carboxypeptidase-like 18</fullName>
    </submittedName>
</protein>
<keyword evidence="4" id="KW-0121">Carboxypeptidase</keyword>
<dbReference type="GO" id="GO:0043130">
    <property type="term" value="F:ubiquitin binding"/>
    <property type="evidence" value="ECO:0007669"/>
    <property type="project" value="InterPro"/>
</dbReference>
<feature type="region of interest" description="Disordered" evidence="3">
    <location>
        <begin position="517"/>
        <end position="541"/>
    </location>
</feature>
<dbReference type="Proteomes" id="UP000032142">
    <property type="component" value="Unassembled WGS sequence"/>
</dbReference>
<evidence type="ECO:0000256" key="3">
    <source>
        <dbReference type="SAM" id="MobiDB-lite"/>
    </source>
</evidence>
<feature type="region of interest" description="Disordered" evidence="3">
    <location>
        <begin position="209"/>
        <end position="292"/>
    </location>
</feature>
<comment type="similarity">
    <text evidence="2">Belongs to the peptidase S10 family.</text>
</comment>
<keyword evidence="5" id="KW-1185">Reference proteome</keyword>
<comment type="similarity">
    <text evidence="1">Belongs to the TOM1 family.</text>
</comment>
<evidence type="ECO:0000313" key="4">
    <source>
        <dbReference type="EMBL" id="KHG16442.1"/>
    </source>
</evidence>
<dbReference type="GO" id="GO:0043328">
    <property type="term" value="P:protein transport to vacuole involved in ubiquitin-dependent protein catabolic process via the multivesicular body sorting pathway"/>
    <property type="evidence" value="ECO:0007669"/>
    <property type="project" value="InterPro"/>
</dbReference>
<gene>
    <name evidence="4" type="ORF">F383_22635</name>
</gene>
<organism evidence="4 5">
    <name type="scientific">Gossypium arboreum</name>
    <name type="common">Tree cotton</name>
    <name type="synonym">Gossypium nanking</name>
    <dbReference type="NCBI Taxonomy" id="29729"/>
    <lineage>
        <taxon>Eukaryota</taxon>
        <taxon>Viridiplantae</taxon>
        <taxon>Streptophyta</taxon>
        <taxon>Embryophyta</taxon>
        <taxon>Tracheophyta</taxon>
        <taxon>Spermatophyta</taxon>
        <taxon>Magnoliopsida</taxon>
        <taxon>eudicotyledons</taxon>
        <taxon>Gunneridae</taxon>
        <taxon>Pentapetalae</taxon>
        <taxon>rosids</taxon>
        <taxon>malvids</taxon>
        <taxon>Malvales</taxon>
        <taxon>Malvaceae</taxon>
        <taxon>Malvoideae</taxon>
        <taxon>Gossypium</taxon>
    </lineage>
</organism>